<proteinExistence type="predicted"/>
<dbReference type="Proteomes" id="UP001420932">
    <property type="component" value="Unassembled WGS sequence"/>
</dbReference>
<evidence type="ECO:0000313" key="1">
    <source>
        <dbReference type="EMBL" id="KAK9091857.1"/>
    </source>
</evidence>
<dbReference type="AlphaFoldDB" id="A0AAP0HPB0"/>
<name>A0AAP0HPB0_9MAGN</name>
<accession>A0AAP0HPB0</accession>
<sequence length="70" mass="7776">MANLNALLSDLFGCGFCTKCPSLLRIMTSCWRCHTELFEGIGSQGTEGIVNLPKTTNQDTESMEFLLMQQ</sequence>
<protein>
    <submittedName>
        <fullName evidence="1">Uncharacterized protein</fullName>
    </submittedName>
</protein>
<dbReference type="EMBL" id="JBBNAF010000012">
    <property type="protein sequence ID" value="KAK9091857.1"/>
    <property type="molecule type" value="Genomic_DNA"/>
</dbReference>
<keyword evidence="2" id="KW-1185">Reference proteome</keyword>
<reference evidence="1 2" key="1">
    <citation type="submission" date="2024-01" db="EMBL/GenBank/DDBJ databases">
        <title>Genome assemblies of Stephania.</title>
        <authorList>
            <person name="Yang L."/>
        </authorList>
    </citation>
    <scope>NUCLEOTIDE SEQUENCE [LARGE SCALE GENOMIC DNA]</scope>
    <source>
        <strain evidence="1">YNDBR</strain>
        <tissue evidence="1">Leaf</tissue>
    </source>
</reference>
<organism evidence="1 2">
    <name type="scientific">Stephania yunnanensis</name>
    <dbReference type="NCBI Taxonomy" id="152371"/>
    <lineage>
        <taxon>Eukaryota</taxon>
        <taxon>Viridiplantae</taxon>
        <taxon>Streptophyta</taxon>
        <taxon>Embryophyta</taxon>
        <taxon>Tracheophyta</taxon>
        <taxon>Spermatophyta</taxon>
        <taxon>Magnoliopsida</taxon>
        <taxon>Ranunculales</taxon>
        <taxon>Menispermaceae</taxon>
        <taxon>Menispermoideae</taxon>
        <taxon>Cissampelideae</taxon>
        <taxon>Stephania</taxon>
    </lineage>
</organism>
<evidence type="ECO:0000313" key="2">
    <source>
        <dbReference type="Proteomes" id="UP001420932"/>
    </source>
</evidence>
<comment type="caution">
    <text evidence="1">The sequence shown here is derived from an EMBL/GenBank/DDBJ whole genome shotgun (WGS) entry which is preliminary data.</text>
</comment>
<gene>
    <name evidence="1" type="ORF">Syun_026768</name>
</gene>